<dbReference type="EMBL" id="JAYMYQ010000003">
    <property type="protein sequence ID" value="KAK7344337.1"/>
    <property type="molecule type" value="Genomic_DNA"/>
</dbReference>
<dbReference type="PANTHER" id="PTHR33916">
    <property type="entry name" value="EXPANSIN-LIKE EG45 DOMAIN-CONTAINING PROTEIN"/>
    <property type="match status" value="1"/>
</dbReference>
<evidence type="ECO:0000313" key="4">
    <source>
        <dbReference type="Proteomes" id="UP001367508"/>
    </source>
</evidence>
<comment type="caution">
    <text evidence="3">The sequence shown here is derived from an EMBL/GenBank/DDBJ whole genome shotgun (WGS) entry which is preliminary data.</text>
</comment>
<evidence type="ECO:0000256" key="1">
    <source>
        <dbReference type="SAM" id="SignalP"/>
    </source>
</evidence>
<proteinExistence type="predicted"/>
<sequence length="498" mass="56019">MAMVKQLQTLFVLMNVLVLCVSLVSTEQSHVSAVGDPGMQRDGLRVAFEAWNFCNEVGQEAPHMGSPRAADCFDFSGSLITHKVTDSDNKLGVGDSFVGLKQEYLNNTDLYAVQKELYLGSLCEVEDTPRPWQFWMVMLKNGNYDTRSGLCPKDGKKVPPFRPGRFPCFGEGCMNQPILCHQQTQLKDGILRGGFIGTYDLDSDCEGEHDGFSYYEVIWEKKVNVGSWAFKHKLKTSKKYPWLMLYLRADATKGFSGGYHYDTRGMLKTLPESPNFKVRLSLDIKKGGGSKSQFYLLDMGSCWKNNGAPCDGDVLTDVTRYSEMIINPETPAWCSPKGLVNCPPFHITPDNKKIYRNDTANFPYSAYHYYCAPGNAQHLEQPVSTCDPYSNPQAQEIVQLLPHPIWAEYGYPTKKGDGWVGNARTWELDVGGLSSRLYFYQDPGTPPARRVWTSLDTGTEIFVSDKDEVAEWTISDFDVILTQPGTTLMDQVFIGRRK</sequence>
<gene>
    <name evidence="3" type="ORF">VNO77_13815</name>
</gene>
<organism evidence="3 4">
    <name type="scientific">Canavalia gladiata</name>
    <name type="common">Sword bean</name>
    <name type="synonym">Dolichos gladiatus</name>
    <dbReference type="NCBI Taxonomy" id="3824"/>
    <lineage>
        <taxon>Eukaryota</taxon>
        <taxon>Viridiplantae</taxon>
        <taxon>Streptophyta</taxon>
        <taxon>Embryophyta</taxon>
        <taxon>Tracheophyta</taxon>
        <taxon>Spermatophyta</taxon>
        <taxon>Magnoliopsida</taxon>
        <taxon>eudicotyledons</taxon>
        <taxon>Gunneridae</taxon>
        <taxon>Pentapetalae</taxon>
        <taxon>rosids</taxon>
        <taxon>fabids</taxon>
        <taxon>Fabales</taxon>
        <taxon>Fabaceae</taxon>
        <taxon>Papilionoideae</taxon>
        <taxon>50 kb inversion clade</taxon>
        <taxon>NPAAA clade</taxon>
        <taxon>indigoferoid/millettioid clade</taxon>
        <taxon>Phaseoleae</taxon>
        <taxon>Canavalia</taxon>
    </lineage>
</organism>
<keyword evidence="4" id="KW-1185">Reference proteome</keyword>
<accession>A0AAN9LY63</accession>
<feature type="signal peptide" evidence="1">
    <location>
        <begin position="1"/>
        <end position="26"/>
    </location>
</feature>
<name>A0AAN9LY63_CANGL</name>
<dbReference type="InterPro" id="IPR056122">
    <property type="entry name" value="DUF7705"/>
</dbReference>
<protein>
    <recommendedName>
        <fullName evidence="2">DUF7705 domain-containing protein</fullName>
    </recommendedName>
</protein>
<dbReference type="AlphaFoldDB" id="A0AAN9LY63"/>
<reference evidence="3 4" key="1">
    <citation type="submission" date="2024-01" db="EMBL/GenBank/DDBJ databases">
        <title>The genomes of 5 underutilized Papilionoideae crops provide insights into root nodulation and disease resistanc.</title>
        <authorList>
            <person name="Jiang F."/>
        </authorList>
    </citation>
    <scope>NUCLEOTIDE SEQUENCE [LARGE SCALE GENOMIC DNA]</scope>
    <source>
        <strain evidence="3">LVBAO_FW01</strain>
        <tissue evidence="3">Leaves</tissue>
    </source>
</reference>
<dbReference type="PANTHER" id="PTHR33916:SF8">
    <property type="entry name" value="OS05G0272800 PROTEIN"/>
    <property type="match status" value="1"/>
</dbReference>
<keyword evidence="1" id="KW-0732">Signal</keyword>
<dbReference type="Proteomes" id="UP001367508">
    <property type="component" value="Unassembled WGS sequence"/>
</dbReference>
<evidence type="ECO:0000259" key="2">
    <source>
        <dbReference type="Pfam" id="PF24804"/>
    </source>
</evidence>
<feature type="chain" id="PRO_5042983970" description="DUF7705 domain-containing protein" evidence="1">
    <location>
        <begin position="27"/>
        <end position="498"/>
    </location>
</feature>
<evidence type="ECO:0000313" key="3">
    <source>
        <dbReference type="EMBL" id="KAK7344337.1"/>
    </source>
</evidence>
<dbReference type="Pfam" id="PF24804">
    <property type="entry name" value="DUF7705"/>
    <property type="match status" value="1"/>
</dbReference>
<feature type="domain" description="DUF7705" evidence="2">
    <location>
        <begin position="31"/>
        <end position="481"/>
    </location>
</feature>